<accession>A0A239XT18</accession>
<dbReference type="AlphaFoldDB" id="A0A239XT18"/>
<keyword evidence="3" id="KW-1185">Reference proteome</keyword>
<dbReference type="InterPro" id="IPR038444">
    <property type="entry name" value="DUF465_sf"/>
</dbReference>
<dbReference type="RefSeq" id="WP_095073200.1">
    <property type="nucleotide sequence ID" value="NZ_CALTUO010000004.1"/>
</dbReference>
<organism evidence="2 3">
    <name type="scientific">Chryseobacterium taklimakanense</name>
    <dbReference type="NCBI Taxonomy" id="536441"/>
    <lineage>
        <taxon>Bacteria</taxon>
        <taxon>Pseudomonadati</taxon>
        <taxon>Bacteroidota</taxon>
        <taxon>Flavobacteriia</taxon>
        <taxon>Flavobacteriales</taxon>
        <taxon>Weeksellaceae</taxon>
        <taxon>Chryseobacterium group</taxon>
        <taxon>Chryseobacterium</taxon>
    </lineage>
</organism>
<gene>
    <name evidence="1" type="ORF">EIH08_09970</name>
    <name evidence="2" type="ORF">SAMEA4412677_02250</name>
</gene>
<dbReference type="Proteomes" id="UP000282297">
    <property type="component" value="Chromosome"/>
</dbReference>
<reference evidence="2 3" key="1">
    <citation type="submission" date="2017-06" db="EMBL/GenBank/DDBJ databases">
        <authorList>
            <consortium name="Pathogen Informatics"/>
        </authorList>
    </citation>
    <scope>NUCLEOTIDE SEQUENCE [LARGE SCALE GENOMIC DNA]</scope>
    <source>
        <strain evidence="2 3">NCTC13490</strain>
    </source>
</reference>
<dbReference type="Proteomes" id="UP000215196">
    <property type="component" value="Chromosome 1"/>
</dbReference>
<dbReference type="EMBL" id="CP034171">
    <property type="protein sequence ID" value="AZI20976.1"/>
    <property type="molecule type" value="Genomic_DNA"/>
</dbReference>
<evidence type="ECO:0000313" key="1">
    <source>
        <dbReference type="EMBL" id="AZI20976.1"/>
    </source>
</evidence>
<name>A0A239XT18_9FLAO</name>
<evidence type="ECO:0000313" key="4">
    <source>
        <dbReference type="Proteomes" id="UP000282297"/>
    </source>
</evidence>
<protein>
    <submittedName>
        <fullName evidence="2">Uncharacterized protein conserved in bacteria</fullName>
    </submittedName>
</protein>
<proteinExistence type="predicted"/>
<evidence type="ECO:0000313" key="2">
    <source>
        <dbReference type="EMBL" id="SNV50051.1"/>
    </source>
</evidence>
<sequence length="82" mass="9987">MNNSRRYRKFEPQQKRIEELEKTNDRFRRVYSEYQTMSDELWNLETSEGASIPDDFINAVKLQTSYLEDEIEDWLLEESSED</sequence>
<reference evidence="1" key="2">
    <citation type="submission" date="2018-11" db="EMBL/GenBank/DDBJ databases">
        <title>Proposal to divide the Flavobacteriaceae and reorganize its genera based on Amino Acid Identity values calculated from whole genome sequences.</title>
        <authorList>
            <person name="Nicholson A.C."/>
            <person name="Gulvik C.A."/>
            <person name="Whitney A.M."/>
            <person name="Humrighouse B.W."/>
            <person name="Bell M."/>
            <person name="Holmes B."/>
            <person name="Steigerwalt A."/>
            <person name="Villarma A."/>
            <person name="Sheth M."/>
            <person name="Batra D."/>
            <person name="Pryor J."/>
            <person name="Bernardet J.-F."/>
            <person name="Hugo C."/>
            <person name="Kampfer P."/>
            <person name="Newman J."/>
            <person name="Mcquiston J.R."/>
        </authorList>
    </citation>
    <scope>NUCLEOTIDE SEQUENCE</scope>
    <source>
        <strain evidence="1">H4753</strain>
    </source>
</reference>
<evidence type="ECO:0000313" key="3">
    <source>
        <dbReference type="Proteomes" id="UP000215196"/>
    </source>
</evidence>
<dbReference type="KEGG" id="ctak:4412677_02250"/>
<reference evidence="4" key="3">
    <citation type="submission" date="2018-11" db="EMBL/GenBank/DDBJ databases">
        <title>Proposal to divide the Flavobacteriaceae and reorganize its genera based on Amino Acid Identity values calculated from whole genome sequences.</title>
        <authorList>
            <person name="Nicholson A.C."/>
            <person name="Gulvik C.A."/>
            <person name="Whitney A.M."/>
            <person name="Humrighouse B.W."/>
            <person name="Bell M."/>
            <person name="Holmes B."/>
            <person name="Steigerwalt A.B."/>
            <person name="Villarma A."/>
            <person name="Sheth M."/>
            <person name="Batra D."/>
            <person name="Pryor J."/>
            <person name="Bernardet J.-F."/>
            <person name="Hugo C."/>
            <person name="Kampfer P."/>
            <person name="Newman J.D."/>
            <person name="McQuiston J.R."/>
        </authorList>
    </citation>
    <scope>NUCLEOTIDE SEQUENCE [LARGE SCALE GENOMIC DNA]</scope>
    <source>
        <strain evidence="4">H4753</strain>
    </source>
</reference>
<dbReference type="Gene3D" id="6.10.280.50">
    <property type="match status" value="1"/>
</dbReference>
<dbReference type="EMBL" id="LT906465">
    <property type="protein sequence ID" value="SNV50051.1"/>
    <property type="molecule type" value="Genomic_DNA"/>
</dbReference>